<feature type="transmembrane region" description="Helical" evidence="2">
    <location>
        <begin position="179"/>
        <end position="202"/>
    </location>
</feature>
<name>A0ABQ4S8H0_9HYPH</name>
<feature type="transmembrane region" description="Helical" evidence="2">
    <location>
        <begin position="145"/>
        <end position="167"/>
    </location>
</feature>
<feature type="transmembrane region" description="Helical" evidence="2">
    <location>
        <begin position="214"/>
        <end position="234"/>
    </location>
</feature>
<feature type="region of interest" description="Disordered" evidence="1">
    <location>
        <begin position="108"/>
        <end position="136"/>
    </location>
</feature>
<keyword evidence="2" id="KW-0472">Membrane</keyword>
<dbReference type="RefSeq" id="WP_238233719.1">
    <property type="nucleotide sequence ID" value="NZ_BPQQ01000007.1"/>
</dbReference>
<evidence type="ECO:0000313" key="3">
    <source>
        <dbReference type="EMBL" id="GJD98773.1"/>
    </source>
</evidence>
<reference evidence="3" key="1">
    <citation type="journal article" date="2021" name="Front. Microbiol.">
        <title>Comprehensive Comparative Genomics and Phenotyping of Methylobacterium Species.</title>
        <authorList>
            <person name="Alessa O."/>
            <person name="Ogura Y."/>
            <person name="Fujitani Y."/>
            <person name="Takami H."/>
            <person name="Hayashi T."/>
            <person name="Sahin N."/>
            <person name="Tani A."/>
        </authorList>
    </citation>
    <scope>NUCLEOTIDE SEQUENCE</scope>
    <source>
        <strain evidence="3">DSM 17168</strain>
    </source>
</reference>
<feature type="transmembrane region" description="Helical" evidence="2">
    <location>
        <begin position="45"/>
        <end position="68"/>
    </location>
</feature>
<organism evidence="3 4">
    <name type="scientific">Methylobacterium isbiliense</name>
    <dbReference type="NCBI Taxonomy" id="315478"/>
    <lineage>
        <taxon>Bacteria</taxon>
        <taxon>Pseudomonadati</taxon>
        <taxon>Pseudomonadota</taxon>
        <taxon>Alphaproteobacteria</taxon>
        <taxon>Hyphomicrobiales</taxon>
        <taxon>Methylobacteriaceae</taxon>
        <taxon>Methylobacterium</taxon>
    </lineage>
</organism>
<dbReference type="PANTHER" id="PTHR36394:SF1">
    <property type="entry name" value="OS01G0277700 PROTEIN"/>
    <property type="match status" value="1"/>
</dbReference>
<evidence type="ECO:0000256" key="2">
    <source>
        <dbReference type="SAM" id="Phobius"/>
    </source>
</evidence>
<dbReference type="Proteomes" id="UP001055153">
    <property type="component" value="Unassembled WGS sequence"/>
</dbReference>
<keyword evidence="2" id="KW-1133">Transmembrane helix</keyword>
<feature type="transmembrane region" description="Helical" evidence="2">
    <location>
        <begin position="12"/>
        <end position="33"/>
    </location>
</feature>
<keyword evidence="2" id="KW-0812">Transmembrane</keyword>
<feature type="transmembrane region" description="Helical" evidence="2">
    <location>
        <begin position="80"/>
        <end position="98"/>
    </location>
</feature>
<sequence>MSETLLAPMLTTGFVVAFLHAALPTHWLPFVLAGRGQRWSRAKTLSITALAGLGHVLFTTLLGVIVVGLGIETSRWTGDVFPLLAGGALIAFGLYYLMRQMRGARGHGHWGLRPKHRHPDHDGGPASSGPHAHDASHLDHQSDRVAVLSLLALLTFSPCEAFLPVYLSGISYGWAGFGALSLVLAIATLTGMLALTWVTLAGFERLRLSALERFEAGMLGGALVLLGVLVIVFAS</sequence>
<reference evidence="3" key="2">
    <citation type="submission" date="2021-08" db="EMBL/GenBank/DDBJ databases">
        <authorList>
            <person name="Tani A."/>
            <person name="Ola A."/>
            <person name="Ogura Y."/>
            <person name="Katsura K."/>
            <person name="Hayashi T."/>
        </authorList>
    </citation>
    <scope>NUCLEOTIDE SEQUENCE</scope>
    <source>
        <strain evidence="3">DSM 17168</strain>
    </source>
</reference>
<evidence type="ECO:0000256" key="1">
    <source>
        <dbReference type="SAM" id="MobiDB-lite"/>
    </source>
</evidence>
<protein>
    <recommendedName>
        <fullName evidence="5">Urease accessory protein UreH-like transmembrane domain-containing protein</fullName>
    </recommendedName>
</protein>
<dbReference type="EMBL" id="BPQQ01000007">
    <property type="protein sequence ID" value="GJD98773.1"/>
    <property type="molecule type" value="Genomic_DNA"/>
</dbReference>
<evidence type="ECO:0000313" key="4">
    <source>
        <dbReference type="Proteomes" id="UP001055153"/>
    </source>
</evidence>
<gene>
    <name evidence="3" type="ORF">GMJLKIPL_0684</name>
</gene>
<proteinExistence type="predicted"/>
<accession>A0ABQ4S8H0</accession>
<keyword evidence="4" id="KW-1185">Reference proteome</keyword>
<feature type="compositionally biased region" description="Basic residues" evidence="1">
    <location>
        <begin position="108"/>
        <end position="118"/>
    </location>
</feature>
<dbReference type="PANTHER" id="PTHR36394">
    <property type="entry name" value="OS01G0277700 PROTEIN"/>
    <property type="match status" value="1"/>
</dbReference>
<comment type="caution">
    <text evidence="3">The sequence shown here is derived from an EMBL/GenBank/DDBJ whole genome shotgun (WGS) entry which is preliminary data.</text>
</comment>
<evidence type="ECO:0008006" key="5">
    <source>
        <dbReference type="Google" id="ProtNLM"/>
    </source>
</evidence>